<name>A0A977NNB9_9ARCH</name>
<dbReference type="Proteomes" id="UP001059771">
    <property type="component" value="Chromosome"/>
</dbReference>
<gene>
    <name evidence="3" type="ORF">NWT39_06190</name>
</gene>
<evidence type="ECO:0000313" key="3">
    <source>
        <dbReference type="EMBL" id="UVS70371.1"/>
    </source>
</evidence>
<keyword evidence="1" id="KW-0472">Membrane</keyword>
<organism evidence="3">
    <name type="scientific">Nitrososphaera viennensis</name>
    <dbReference type="NCBI Taxonomy" id="1034015"/>
    <lineage>
        <taxon>Archaea</taxon>
        <taxon>Nitrososphaerota</taxon>
        <taxon>Nitrososphaeria</taxon>
        <taxon>Nitrososphaerales</taxon>
        <taxon>Nitrososphaeraceae</taxon>
        <taxon>Nitrososphaera</taxon>
    </lineage>
</organism>
<dbReference type="Pfam" id="PF01569">
    <property type="entry name" value="PAP2"/>
    <property type="match status" value="1"/>
</dbReference>
<accession>A0A977NNB9</accession>
<reference evidence="3" key="1">
    <citation type="submission" date="2022-08" db="EMBL/GenBank/DDBJ databases">
        <title>Dynamic responses of ammonia-oxidizing microbial communities induced by reactive oxygen species (ROS) in fluctuating redox aquifers.</title>
        <authorList>
            <person name="Wang P."/>
            <person name="Wang H."/>
        </authorList>
    </citation>
    <scope>NUCLEOTIDE SEQUENCE</scope>
    <source>
        <strain evidence="3">PLX03</strain>
    </source>
</reference>
<feature type="transmembrane region" description="Helical" evidence="1">
    <location>
        <begin position="146"/>
        <end position="167"/>
    </location>
</feature>
<dbReference type="InterPro" id="IPR036938">
    <property type="entry name" value="PAP2/HPO_sf"/>
</dbReference>
<keyword evidence="1" id="KW-0812">Transmembrane</keyword>
<proteinExistence type="predicted"/>
<dbReference type="GO" id="GO:0042392">
    <property type="term" value="F:sphingosine-1-phosphate phosphatase activity"/>
    <property type="evidence" value="ECO:0007669"/>
    <property type="project" value="TreeGrafter"/>
</dbReference>
<dbReference type="SMART" id="SM00014">
    <property type="entry name" value="acidPPc"/>
    <property type="match status" value="1"/>
</dbReference>
<protein>
    <submittedName>
        <fullName evidence="3">Phosphatase PAP2 family protein</fullName>
    </submittedName>
</protein>
<dbReference type="CDD" id="cd03392">
    <property type="entry name" value="PAP2_like_2"/>
    <property type="match status" value="1"/>
</dbReference>
<feature type="domain" description="Phosphatidic acid phosphatase type 2/haloperoxidase" evidence="2">
    <location>
        <begin position="90"/>
        <end position="215"/>
    </location>
</feature>
<dbReference type="SUPFAM" id="SSF48317">
    <property type="entry name" value="Acid phosphatase/Vanadium-dependent haloperoxidase"/>
    <property type="match status" value="1"/>
</dbReference>
<feature type="transmembrane region" description="Helical" evidence="1">
    <location>
        <begin position="204"/>
        <end position="221"/>
    </location>
</feature>
<dbReference type="PANTHER" id="PTHR14969:SF13">
    <property type="entry name" value="AT30094P"/>
    <property type="match status" value="1"/>
</dbReference>
<feature type="transmembrane region" description="Helical" evidence="1">
    <location>
        <begin position="174"/>
        <end position="192"/>
    </location>
</feature>
<keyword evidence="1" id="KW-1133">Transmembrane helix</keyword>
<dbReference type="EMBL" id="CP103305">
    <property type="protein sequence ID" value="UVS70371.1"/>
    <property type="molecule type" value="Genomic_DNA"/>
</dbReference>
<feature type="transmembrane region" description="Helical" evidence="1">
    <location>
        <begin position="92"/>
        <end position="109"/>
    </location>
</feature>
<sequence length="243" mass="26240">MSSAAATNPPWMFRTRSFQFAAFVAAFVVFSAVVASGATSSIDEPVNKYAKSIEGNPGLDAAMIAITTMGDVATLLLFAIVITIIRRTRKAGMIFLISIVALAIVVMYMKPFVGRPAPQYAFVPAINLPENFGIESDSLAPFAAAFSYPSGHVSRATALAFIVGYLLYRKSRTAGYAIWAFPIAIGITRVYVQQHFPTDLVGGFLVGMMISVVLSNSMKLWQPFQLSRFKGKEDKEGARASSA</sequence>
<dbReference type="GeneID" id="74946509"/>
<evidence type="ECO:0000256" key="1">
    <source>
        <dbReference type="SAM" id="Phobius"/>
    </source>
</evidence>
<dbReference type="Gene3D" id="1.20.144.10">
    <property type="entry name" value="Phosphatidic acid phosphatase type 2/haloperoxidase"/>
    <property type="match status" value="1"/>
</dbReference>
<dbReference type="PANTHER" id="PTHR14969">
    <property type="entry name" value="SPHINGOSINE-1-PHOSPHATE PHOSPHOHYDROLASE"/>
    <property type="match status" value="1"/>
</dbReference>
<feature type="transmembrane region" description="Helical" evidence="1">
    <location>
        <begin position="61"/>
        <end position="85"/>
    </location>
</feature>
<dbReference type="RefSeq" id="WP_075054481.1">
    <property type="nucleotide sequence ID" value="NZ_CP103305.1"/>
</dbReference>
<dbReference type="InterPro" id="IPR000326">
    <property type="entry name" value="PAP2/HPO"/>
</dbReference>
<dbReference type="AlphaFoldDB" id="A0A977NNB9"/>
<evidence type="ECO:0000259" key="2">
    <source>
        <dbReference type="SMART" id="SM00014"/>
    </source>
</evidence>